<feature type="region of interest" description="Disordered" evidence="2">
    <location>
        <begin position="89"/>
        <end position="132"/>
    </location>
</feature>
<name>A0A8J6LIN9_9FIRM</name>
<gene>
    <name evidence="4" type="ORF">G5B42_06810</name>
</gene>
<evidence type="ECO:0000256" key="3">
    <source>
        <dbReference type="SAM" id="Phobius"/>
    </source>
</evidence>
<evidence type="ECO:0000313" key="5">
    <source>
        <dbReference type="Proteomes" id="UP000657177"/>
    </source>
</evidence>
<accession>A0A8J6LIN9</accession>
<feature type="transmembrane region" description="Helical" evidence="3">
    <location>
        <begin position="38"/>
        <end position="56"/>
    </location>
</feature>
<feature type="coiled-coil region" evidence="1">
    <location>
        <begin position="57"/>
        <end position="84"/>
    </location>
</feature>
<proteinExistence type="predicted"/>
<evidence type="ECO:0000256" key="2">
    <source>
        <dbReference type="SAM" id="MobiDB-lite"/>
    </source>
</evidence>
<keyword evidence="3" id="KW-0812">Transmembrane</keyword>
<organism evidence="4 5">
    <name type="scientific">Capillibacterium thermochitinicola</name>
    <dbReference type="NCBI Taxonomy" id="2699427"/>
    <lineage>
        <taxon>Bacteria</taxon>
        <taxon>Bacillati</taxon>
        <taxon>Bacillota</taxon>
        <taxon>Capillibacterium</taxon>
    </lineage>
</organism>
<evidence type="ECO:0000313" key="4">
    <source>
        <dbReference type="EMBL" id="MBA2133250.1"/>
    </source>
</evidence>
<feature type="transmembrane region" description="Helical" evidence="3">
    <location>
        <begin position="12"/>
        <end position="32"/>
    </location>
</feature>
<dbReference type="RefSeq" id="WP_181339707.1">
    <property type="nucleotide sequence ID" value="NZ_JAAKDE010000013.1"/>
</dbReference>
<feature type="compositionally biased region" description="Acidic residues" evidence="2">
    <location>
        <begin position="97"/>
        <end position="113"/>
    </location>
</feature>
<evidence type="ECO:0000256" key="1">
    <source>
        <dbReference type="SAM" id="Coils"/>
    </source>
</evidence>
<keyword evidence="3" id="KW-0472">Membrane</keyword>
<comment type="caution">
    <text evidence="4">The sequence shown here is derived from an EMBL/GenBank/DDBJ whole genome shotgun (WGS) entry which is preliminary data.</text>
</comment>
<dbReference type="AlphaFoldDB" id="A0A8J6LIN9"/>
<reference evidence="4" key="1">
    <citation type="submission" date="2020-06" db="EMBL/GenBank/DDBJ databases">
        <title>Novel chitinolytic bacterium.</title>
        <authorList>
            <person name="Ungkulpasvich U."/>
            <person name="Kosugi A."/>
            <person name="Uke A."/>
        </authorList>
    </citation>
    <scope>NUCLEOTIDE SEQUENCE</scope>
    <source>
        <strain evidence="4">UUS1-1</strain>
    </source>
</reference>
<dbReference type="EMBL" id="JAAKDE010000013">
    <property type="protein sequence ID" value="MBA2133250.1"/>
    <property type="molecule type" value="Genomic_DNA"/>
</dbReference>
<sequence>MKFNFKFERDGNYYFGLLLLVAASASIIYAFFFDGFEPQNFLAYFLIYAWGYTLLLKSDCEYRLKRLEEAVTALQNRLDRLDTDFSQETEVHIGESTEAESIAEEGETEEASAEENTPDRPAELNEDGEEGG</sequence>
<keyword evidence="5" id="KW-1185">Reference proteome</keyword>
<dbReference type="Proteomes" id="UP000657177">
    <property type="component" value="Unassembled WGS sequence"/>
</dbReference>
<keyword evidence="3" id="KW-1133">Transmembrane helix</keyword>
<keyword evidence="1" id="KW-0175">Coiled coil</keyword>
<protein>
    <submittedName>
        <fullName evidence="4">Uncharacterized protein</fullName>
    </submittedName>
</protein>